<feature type="disulfide bond" evidence="14">
    <location>
        <begin position="1517"/>
        <end position="1532"/>
    </location>
</feature>
<feature type="disulfide bond" evidence="14">
    <location>
        <begin position="1456"/>
        <end position="1468"/>
    </location>
</feature>
<dbReference type="PROSITE" id="PS50068">
    <property type="entry name" value="LDLRA_2"/>
    <property type="match status" value="24"/>
</dbReference>
<dbReference type="InterPro" id="IPR026823">
    <property type="entry name" value="cEGF"/>
</dbReference>
<feature type="disulfide bond" evidence="14">
    <location>
        <begin position="1128"/>
        <end position="1146"/>
    </location>
</feature>
<dbReference type="PROSITE" id="PS01209">
    <property type="entry name" value="LDLRA_1"/>
    <property type="match status" value="8"/>
</dbReference>
<feature type="disulfide bond" evidence="14">
    <location>
        <begin position="930"/>
        <end position="945"/>
    </location>
</feature>
<evidence type="ECO:0000256" key="15">
    <source>
        <dbReference type="PROSITE-ProRule" id="PRU00461"/>
    </source>
</evidence>
<dbReference type="InterPro" id="IPR001881">
    <property type="entry name" value="EGF-like_Ca-bd_dom"/>
</dbReference>
<evidence type="ECO:0000256" key="11">
    <source>
        <dbReference type="ARBA" id="ARBA00023170"/>
    </source>
</evidence>
<dbReference type="SMART" id="SM00286">
    <property type="entry name" value="PTI"/>
    <property type="match status" value="5"/>
</dbReference>
<evidence type="ECO:0000256" key="10">
    <source>
        <dbReference type="ARBA" id="ARBA00023157"/>
    </source>
</evidence>
<keyword evidence="10 13" id="KW-1015">Disulfide bond</keyword>
<feature type="disulfide bond" evidence="14">
    <location>
        <begin position="804"/>
        <end position="819"/>
    </location>
</feature>
<proteinExistence type="inferred from homology"/>
<evidence type="ECO:0000259" key="18">
    <source>
        <dbReference type="PROSITE" id="PS50026"/>
    </source>
</evidence>
<feature type="disulfide bond" evidence="14">
    <location>
        <begin position="1102"/>
        <end position="1117"/>
    </location>
</feature>
<feature type="disulfide bond" evidence="14">
    <location>
        <begin position="48"/>
        <end position="63"/>
    </location>
</feature>
<dbReference type="InterPro" id="IPR000742">
    <property type="entry name" value="EGF"/>
</dbReference>
<dbReference type="PROSITE" id="PS00010">
    <property type="entry name" value="ASX_HYDROXYL"/>
    <property type="match status" value="2"/>
</dbReference>
<feature type="chain" id="PRO_5046498030" evidence="17">
    <location>
        <begin position="22"/>
        <end position="2462"/>
    </location>
</feature>
<feature type="disulfide bond" evidence="14">
    <location>
        <begin position="844"/>
        <end position="859"/>
    </location>
</feature>
<evidence type="ECO:0000256" key="1">
    <source>
        <dbReference type="ARBA" id="ARBA00004167"/>
    </source>
</evidence>
<dbReference type="Gene3D" id="2.10.25.10">
    <property type="entry name" value="Laminin"/>
    <property type="match status" value="4"/>
</dbReference>
<evidence type="ECO:0000256" key="13">
    <source>
        <dbReference type="PROSITE-ProRule" id="PRU00076"/>
    </source>
</evidence>
<dbReference type="PROSITE" id="PS50026">
    <property type="entry name" value="EGF_3"/>
    <property type="match status" value="1"/>
</dbReference>
<comment type="caution">
    <text evidence="19">The sequence shown here is derived from an EMBL/GenBank/DDBJ whole genome shotgun (WGS) entry which is preliminary data.</text>
</comment>
<dbReference type="InterPro" id="IPR011042">
    <property type="entry name" value="6-blade_b-propeller_TolB-like"/>
</dbReference>
<dbReference type="Gene3D" id="2.120.10.30">
    <property type="entry name" value="TolB, C-terminal domain"/>
    <property type="match status" value="4"/>
</dbReference>
<keyword evidence="11" id="KW-0675">Receptor</keyword>
<evidence type="ECO:0000256" key="5">
    <source>
        <dbReference type="ARBA" id="ARBA00022692"/>
    </source>
</evidence>
<evidence type="ECO:0000256" key="8">
    <source>
        <dbReference type="ARBA" id="ARBA00022989"/>
    </source>
</evidence>
<dbReference type="Pfam" id="PF00058">
    <property type="entry name" value="Ldl_recept_b"/>
    <property type="match status" value="1"/>
</dbReference>
<keyword evidence="20" id="KW-1185">Reference proteome</keyword>
<name>A0ABR1A7D8_HUSHU</name>
<organism evidence="19 20">
    <name type="scientific">Huso huso</name>
    <name type="common">Beluga</name>
    <name type="synonym">Acipenser huso</name>
    <dbReference type="NCBI Taxonomy" id="61971"/>
    <lineage>
        <taxon>Eukaryota</taxon>
        <taxon>Metazoa</taxon>
        <taxon>Chordata</taxon>
        <taxon>Craniata</taxon>
        <taxon>Vertebrata</taxon>
        <taxon>Euteleostomi</taxon>
        <taxon>Actinopterygii</taxon>
        <taxon>Chondrostei</taxon>
        <taxon>Acipenseriformes</taxon>
        <taxon>Acipenseridae</taxon>
        <taxon>Huso</taxon>
    </lineage>
</organism>
<evidence type="ECO:0000256" key="7">
    <source>
        <dbReference type="ARBA" id="ARBA00022737"/>
    </source>
</evidence>
<feature type="disulfide bond" evidence="14">
    <location>
        <begin position="971"/>
        <end position="986"/>
    </location>
</feature>
<sequence length="2462" mass="272612">MQQWLVLQCILTFWLFPEFMGHSSPGELCNGDKWLCDDAKCIASFWHCDGHSDCMDGSDELDCACKKGEFDCRDHSRCVDSLLVCDNNPDCDDGSDEVNCLENQTCLKGEWKCQNKICIGQDLRCNGVDDCTDNSDEESCGKCNEQDLRCSDGKCLSPDKMCDGKADCTDGRDEPATCGYDCTNNNGGCNQSCEDVPWGARCGCTEGWMLKPGDDRACEDVDECSLPYDPCTQLCNNTVGSFVCSCVKGYLLHQGTLCMAEENSTLLLTAQDKNLGLLNIRTGKYEILVAISGSPGAVAYDLSRNAFYWVDDQEIINVYVRGYNASKLYPGADGVHSLAVDWFTGQLYWTNRKRKAIYAGAADGSGYATVLGKNIDPEELVLLPAKSTMFWINKGGNGQTSIEAAGMDGSMRRVIAVITAQEASSLTLDYTVERLYWMSKYKQSVETVKVDGTGRYSFLHVFQKERRTVGFALFEDWFFWSDEKQFWQASRSLLKDKIALVEAPGSIMSVFHELQQPKDLKVMYATAKSLYQLEFGEMGAVKEKTSVLTFLENITSFDFDWKRNWIYWTNGSGQIKRARAKEDNAELIPTSFPVCSIRVDMETGNLYWLSCDGHDVGALDGSKNETKKLIHAGEVIVDLYVDWPRGRLYWLEKGQVIRMSLTGGNVEEIMDASQSEIGQIVMDIKSNSFIWNGDQSGLHVMSVLKDKMYFPKKTLKGSTVAAHEPFLLSLQDDTLTLWDRREMKILTTVELEESDIVRVMTVTSDVQKDSKAFRRPASTPARVCPRTFVPCKDGSDCVAHDHQCDGEKDCKDGSDEDNCPQECDKSGSFRCLDGRKCIESKWVCDGVPQCADGSDEADCWKPTKSCPFHCDKTKCIPNHALCDGHEDCDDKTDEENCANKTRPVGTTRVCPRTFVPCQDGSECISYHHLCDGEEDCPDGSDEKNCVASVCNEPGQFQCLSDMKCIEAELVCDGVPQCVDGLDEADCQQPTAEDCDFHCDNNTKCFAGVVICDGKDDCNDKTDERNCDSKAFKRPANTPPRVCPRTFVPCKDGSDCVAHDHQCDGEKDCKDGSDEDNCPRKCNESGSFRCLDGRKCIESKWVCDGVPQCADGSDEAGCWKTTESCPFHCDKTKCIPNHARCDGHEDCDDKTDEENCANKTRPVGTTRVCPRTFVPCQDGSECISYHHLCDGEEDCPDGSDEKNCVVSVCNEPGQFQCLSDKKCIEAELVCDGVPQCVDGSDEADCQQPTAEDCDFHCDNNTKCFAGRVVCDGKNDCDDKTDEANCVAERPLTTPEPLICPRAFVLCRDKSDCVPNDQVCDGENDCLDGSDEHNCPKGCHEPGHFQCLHGKKCIEENQVCDGVSHCLDGSDEANCWEPTENCAFRCDDNARCFPEQFRCDGEHDCVDGFDERNCSEECGASEFRCSSGQCISSVLHCDGDADCRDHSDELDCSKPPRCLSGKRCPESKECFIEEWLCDGDLDCKDGTDEKNCKFSEVNCSELQWTCASKTQCIPNSWRCDGEQDCSDDSDETGCTPVKCPSHQFQCGSPVECLNISMVCNGINNCVDGSDEGGDCNSVNCEKKCSQTCYKTPNGSKCGCERGFRLASDGLSCVDIDECEELPHGFCSQTCRNMNGSFSCGCHPGYLLELDGRRCKAAGQEPFLLASVQFDLLLYGLRSFKEDVLTFTGKKIIFSVDYDWKEKKVFWLSLDAESIKWITLDQKNKGTIVKGIKSDCIAVDWVGRNLYWTDGAAGQILAVSLYSNSSGIHNYTVVLDEDLEQPRSLVLQPLSGLMYWSEIGGEPQIETAGMDGSNRKMIITKGLGWPINLALDLLSDRIFWADDKFRCIGSANLDGTDIKLFQLLETPSPFSLSVFEDVIYWSDTKMRTIQKANKDTGKNRTVLIKRLGQPFGLKSGMCRCPIGFLLANDGTTCVLPADTAFLFLVSPSVITQVYLKNIQSTIGLKTLPEHKALSVPIVNQVTAMDYVLQDQSVYAADSEGGFIALFKLKEQELVFRGKVLQLEGDVVTSLAVDWITHNIYWSSRQQLIHVTLASKAYTTILFDRDLSQPNSIAVHPPSGVMCFSHMQEEGRSGAPQIECAYMNGMNRKLLWKKATMPTSLVFTDSGTMLYWADVGAGVIGSILLNGLNYKEYKTGPERLAAFTHIEKMLFWTTVNDTTKVWYSDGLQTKHLWFEVKKDVVDLKVYSKFSQQGTNHCVEKNGGCSHICLPYPGGRTCKCHIGYNSTNATACGKDVRCPEMTRPCKDGRKCLLRERFCDGQADCLDESDEENCHLTEGTVKSGLGPAAVPRSPPSPHADIAETIPTTFASYQSMTTTEEEVLVRNLGSQPCDKEICHLNGDCVVVGNKVSCDCKLGYTGEFCDGKVFESIAVPLTLSVVLVLVTLFVAGVIYAVLKRKARLAKRNAQAVATERDMKTMDSSPDQASSQTFANETYDAEAELMSPLET</sequence>
<dbReference type="PROSITE" id="PS01186">
    <property type="entry name" value="EGF_2"/>
    <property type="match status" value="3"/>
</dbReference>
<evidence type="ECO:0000256" key="2">
    <source>
        <dbReference type="ARBA" id="ARBA00009939"/>
    </source>
</evidence>
<dbReference type="Gene3D" id="4.10.400.10">
    <property type="entry name" value="Low-density Lipoprotein Receptor"/>
    <property type="match status" value="23"/>
</dbReference>
<dbReference type="InterPro" id="IPR000033">
    <property type="entry name" value="LDLR_classB_rpt"/>
</dbReference>
<feature type="disulfide bond" evidence="13">
    <location>
        <begin position="2368"/>
        <end position="2377"/>
    </location>
</feature>
<feature type="disulfide bond" evidence="14">
    <location>
        <begin position="85"/>
        <end position="100"/>
    </location>
</feature>
<feature type="disulfide bond" evidence="14">
    <location>
        <begin position="1358"/>
        <end position="1373"/>
    </location>
</feature>
<dbReference type="Proteomes" id="UP001369086">
    <property type="component" value="Unassembled WGS sequence"/>
</dbReference>
<evidence type="ECO:0000256" key="4">
    <source>
        <dbReference type="ARBA" id="ARBA00022583"/>
    </source>
</evidence>
<dbReference type="CDD" id="cd00112">
    <property type="entry name" value="LDLa"/>
    <property type="match status" value="22"/>
</dbReference>
<dbReference type="Pfam" id="PF00057">
    <property type="entry name" value="Ldl_recept_a"/>
    <property type="match status" value="20"/>
</dbReference>
<feature type="disulfide bond" evidence="14">
    <location>
        <begin position="870"/>
        <end position="888"/>
    </location>
</feature>
<feature type="disulfide bond" evidence="14">
    <location>
        <begin position="125"/>
        <end position="140"/>
    </location>
</feature>
<dbReference type="InterPro" id="IPR000152">
    <property type="entry name" value="EGF-type_Asp/Asn_hydroxyl_site"/>
</dbReference>
<feature type="disulfide bond" evidence="14">
    <location>
        <begin position="150"/>
        <end position="168"/>
    </location>
</feature>
<dbReference type="SUPFAM" id="SSF57196">
    <property type="entry name" value="EGF/Laminin"/>
    <property type="match status" value="4"/>
</dbReference>
<dbReference type="Gene3D" id="4.10.1220.10">
    <property type="entry name" value="EGF-type module"/>
    <property type="match status" value="1"/>
</dbReference>
<feature type="signal peptide" evidence="17">
    <location>
        <begin position="1"/>
        <end position="21"/>
    </location>
</feature>
<evidence type="ECO:0000313" key="19">
    <source>
        <dbReference type="EMBL" id="KAK6492809.1"/>
    </source>
</evidence>
<feature type="disulfide bond" evidence="14">
    <location>
        <begin position="143"/>
        <end position="155"/>
    </location>
</feature>
<dbReference type="PROSITE" id="PS51120">
    <property type="entry name" value="LDLRB"/>
    <property type="match status" value="1"/>
</dbReference>
<dbReference type="InterPro" id="IPR002172">
    <property type="entry name" value="LDrepeatLR_classA_rpt"/>
</dbReference>
<keyword evidence="3 13" id="KW-0245">EGF-like domain</keyword>
<evidence type="ECO:0000256" key="6">
    <source>
        <dbReference type="ARBA" id="ARBA00022729"/>
    </source>
</evidence>
<feature type="disulfide bond" evidence="14">
    <location>
        <begin position="36"/>
        <end position="54"/>
    </location>
</feature>
<feature type="repeat" description="LDL-receptor class B" evidence="15">
    <location>
        <begin position="1789"/>
        <end position="1832"/>
    </location>
</feature>
<feature type="disulfide bond" evidence="14">
    <location>
        <begin position="1416"/>
        <end position="1428"/>
    </location>
</feature>
<evidence type="ECO:0000256" key="3">
    <source>
        <dbReference type="ARBA" id="ARBA00022536"/>
    </source>
</evidence>
<comment type="caution">
    <text evidence="13">Lacks conserved residue(s) required for the propagation of feature annotation.</text>
</comment>
<dbReference type="PRINTS" id="PR00261">
    <property type="entry name" value="LDLRECEPTOR"/>
</dbReference>
<feature type="disulfide bond" evidence="14">
    <location>
        <begin position="1140"/>
        <end position="1155"/>
    </location>
</feature>
<dbReference type="SUPFAM" id="SSF63825">
    <property type="entry name" value="YWTD domain"/>
    <property type="match status" value="4"/>
</dbReference>
<gene>
    <name evidence="19" type="ORF">HHUSO_G2210</name>
</gene>
<feature type="disulfide bond" evidence="14">
    <location>
        <begin position="1062"/>
        <end position="1077"/>
    </location>
</feature>
<dbReference type="EMBL" id="JAHFZB010000002">
    <property type="protein sequence ID" value="KAK6492809.1"/>
    <property type="molecule type" value="Genomic_DNA"/>
</dbReference>
<dbReference type="SMART" id="SM00192">
    <property type="entry name" value="LDLa"/>
    <property type="match status" value="24"/>
</dbReference>
<keyword evidence="4" id="KW-0254">Endocytosis</keyword>
<evidence type="ECO:0000256" key="9">
    <source>
        <dbReference type="ARBA" id="ARBA00023136"/>
    </source>
</evidence>
<evidence type="ECO:0000313" key="20">
    <source>
        <dbReference type="Proteomes" id="UP001369086"/>
    </source>
</evidence>
<feature type="disulfide bond" evidence="14">
    <location>
        <begin position="1318"/>
        <end position="1333"/>
    </location>
</feature>
<dbReference type="SUPFAM" id="SSF57424">
    <property type="entry name" value="LDL receptor-like module"/>
    <property type="match status" value="23"/>
</dbReference>
<dbReference type="InterPro" id="IPR036055">
    <property type="entry name" value="LDL_receptor-like_sf"/>
</dbReference>
<dbReference type="PANTHER" id="PTHR22722:SF12">
    <property type="entry name" value="EGF-LIKE DOMAIN-CONTAINING PROTEIN"/>
    <property type="match status" value="1"/>
</dbReference>
<evidence type="ECO:0000256" key="17">
    <source>
        <dbReference type="SAM" id="SignalP"/>
    </source>
</evidence>
<dbReference type="CDD" id="cd00054">
    <property type="entry name" value="EGF_CA"/>
    <property type="match status" value="1"/>
</dbReference>
<dbReference type="SMART" id="SM00181">
    <property type="entry name" value="EGF"/>
    <property type="match status" value="9"/>
</dbReference>
<keyword evidence="6 17" id="KW-0732">Signal</keyword>
<evidence type="ECO:0000256" key="12">
    <source>
        <dbReference type="ARBA" id="ARBA00023180"/>
    </source>
</evidence>
<comment type="similarity">
    <text evidence="2">Belongs to the LDLR family.</text>
</comment>
<dbReference type="PROSITE" id="PS01187">
    <property type="entry name" value="EGF_CA"/>
    <property type="match status" value="2"/>
</dbReference>
<feature type="disulfide bond" evidence="14">
    <location>
        <begin position="1397"/>
        <end position="1412"/>
    </location>
</feature>
<keyword evidence="7" id="KW-0677">Repeat</keyword>
<dbReference type="Pfam" id="PF12662">
    <property type="entry name" value="cEGF"/>
    <property type="match status" value="1"/>
</dbReference>
<feature type="disulfide bond" evidence="14">
    <location>
        <begin position="1188"/>
        <end position="1203"/>
    </location>
</feature>
<evidence type="ECO:0000256" key="16">
    <source>
        <dbReference type="SAM" id="Phobius"/>
    </source>
</evidence>
<feature type="disulfide bond" evidence="14">
    <location>
        <begin position="1423"/>
        <end position="1441"/>
    </location>
</feature>
<evidence type="ECO:0000256" key="14">
    <source>
        <dbReference type="PROSITE-ProRule" id="PRU00124"/>
    </source>
</evidence>
<feature type="disulfide bond" evidence="14">
    <location>
        <begin position="2273"/>
        <end position="2288"/>
    </location>
</feature>
<keyword evidence="9 16" id="KW-0472">Membrane</keyword>
<feature type="disulfide bond" evidence="14">
    <location>
        <begin position="106"/>
        <end position="118"/>
    </location>
</feature>
<feature type="disulfide bond" evidence="14">
    <location>
        <begin position="113"/>
        <end position="131"/>
    </location>
</feature>
<keyword evidence="5 16" id="KW-0812">Transmembrane</keyword>
<dbReference type="PROSITE" id="PS00022">
    <property type="entry name" value="EGF_1"/>
    <property type="match status" value="1"/>
</dbReference>
<feature type="disulfide bond" evidence="14">
    <location>
        <begin position="29"/>
        <end position="41"/>
    </location>
</feature>
<dbReference type="InterPro" id="IPR018097">
    <property type="entry name" value="EGF_Ca-bd_CS"/>
</dbReference>
<protein>
    <submittedName>
        <fullName evidence="19">Low-density lipoprotein receptor-related protein 2-like</fullName>
    </submittedName>
</protein>
<reference evidence="19 20" key="1">
    <citation type="submission" date="2021-05" db="EMBL/GenBank/DDBJ databases">
        <authorList>
            <person name="Zahm M."/>
            <person name="Klopp C."/>
            <person name="Cabau C."/>
            <person name="Kuhl H."/>
            <person name="Suciu R."/>
            <person name="Ciorpac M."/>
            <person name="Holostenco D."/>
            <person name="Gessner J."/>
            <person name="Wuertz S."/>
            <person name="Hohne C."/>
            <person name="Stock M."/>
            <person name="Gislard M."/>
            <person name="Lluch J."/>
            <person name="Milhes M."/>
            <person name="Lampietro C."/>
            <person name="Lopez Roques C."/>
            <person name="Donnadieu C."/>
            <person name="Du K."/>
            <person name="Schartl M."/>
            <person name="Guiguen Y."/>
        </authorList>
    </citation>
    <scope>NUCLEOTIDE SEQUENCE [LARGE SCALE GENOMIC DNA]</scope>
    <source>
        <strain evidence="19">Hh-F2</strain>
        <tissue evidence="19">Blood</tissue>
    </source>
</reference>
<dbReference type="SMART" id="SM00135">
    <property type="entry name" value="LY"/>
    <property type="match status" value="12"/>
</dbReference>
<feature type="disulfide bond" evidence="14">
    <location>
        <begin position="882"/>
        <end position="897"/>
    </location>
</feature>
<feature type="domain" description="EGF-like" evidence="18">
    <location>
        <begin position="2342"/>
        <end position="2378"/>
    </location>
</feature>
<comment type="subcellular location">
    <subcellularLocation>
        <location evidence="1">Membrane</location>
        <topology evidence="1">Single-pass membrane protein</topology>
    </subcellularLocation>
</comment>
<dbReference type="PANTHER" id="PTHR22722">
    <property type="entry name" value="LOW-DENSITY LIPOPROTEIN RECEPTOR-RELATED PROTEIN 2-RELATED"/>
    <property type="match status" value="1"/>
</dbReference>
<keyword evidence="12" id="KW-0325">Glycoprotein</keyword>
<keyword evidence="8 16" id="KW-1133">Transmembrane helix</keyword>
<feature type="disulfide bond" evidence="14">
    <location>
        <begin position="1269"/>
        <end position="1284"/>
    </location>
</feature>
<dbReference type="InterPro" id="IPR051221">
    <property type="entry name" value="LDLR-related"/>
</dbReference>
<feature type="transmembrane region" description="Helical" evidence="16">
    <location>
        <begin position="2385"/>
        <end position="2410"/>
    </location>
</feature>
<feature type="disulfide bond" evidence="14">
    <location>
        <begin position="1435"/>
        <end position="1450"/>
    </location>
</feature>
<feature type="disulfide bond" evidence="14">
    <location>
        <begin position="1475"/>
        <end position="1490"/>
    </location>
</feature>
<dbReference type="InterPro" id="IPR023415">
    <property type="entry name" value="LDLR_class-A_CS"/>
</dbReference>
<dbReference type="SMART" id="SM00179">
    <property type="entry name" value="EGF_CA"/>
    <property type="match status" value="3"/>
</dbReference>
<feature type="disulfide bond" evidence="14">
    <location>
        <begin position="1011"/>
        <end position="1026"/>
    </location>
</feature>
<accession>A0ABR1A7D8</accession>
<feature type="disulfide bond" evidence="14">
    <location>
        <begin position="1229"/>
        <end position="1244"/>
    </location>
</feature>